<dbReference type="Proteomes" id="UP000484988">
    <property type="component" value="Unassembled WGS sequence"/>
</dbReference>
<organism evidence="2 3">
    <name type="scientific">Streptomyces pacificus</name>
    <dbReference type="NCBI Taxonomy" id="2705029"/>
    <lineage>
        <taxon>Bacteria</taxon>
        <taxon>Bacillati</taxon>
        <taxon>Actinomycetota</taxon>
        <taxon>Actinomycetes</taxon>
        <taxon>Kitasatosporales</taxon>
        <taxon>Streptomycetaceae</taxon>
        <taxon>Streptomyces</taxon>
    </lineage>
</organism>
<evidence type="ECO:0000313" key="2">
    <source>
        <dbReference type="EMBL" id="GFH35770.1"/>
    </source>
</evidence>
<gene>
    <name evidence="2" type="ORF">SCWH03_19920</name>
</gene>
<comment type="caution">
    <text evidence="2">The sequence shown here is derived from an EMBL/GenBank/DDBJ whole genome shotgun (WGS) entry which is preliminary data.</text>
</comment>
<keyword evidence="3" id="KW-1185">Reference proteome</keyword>
<sequence length="59" mass="6733">MRVRPRGPYRKEEHPERPEGCTVPLCKADREAEMRAAHAYFSTRLQQAVGAGKWTPHAT</sequence>
<feature type="region of interest" description="Disordered" evidence="1">
    <location>
        <begin position="1"/>
        <end position="20"/>
    </location>
</feature>
<protein>
    <submittedName>
        <fullName evidence="2">Uncharacterized protein</fullName>
    </submittedName>
</protein>
<dbReference type="EMBL" id="BLLG01000004">
    <property type="protein sequence ID" value="GFH35770.1"/>
    <property type="molecule type" value="Genomic_DNA"/>
</dbReference>
<evidence type="ECO:0000256" key="1">
    <source>
        <dbReference type="SAM" id="MobiDB-lite"/>
    </source>
</evidence>
<name>A0A6A0AS79_9ACTN</name>
<reference evidence="2 3" key="1">
    <citation type="submission" date="2020-02" db="EMBL/GenBank/DDBJ databases">
        <title>Whole Genome Shotgun Sequence of Streptomyces sp. strain CWH03.</title>
        <authorList>
            <person name="Dohra H."/>
            <person name="Kodani S."/>
            <person name="Yamamura H."/>
        </authorList>
    </citation>
    <scope>NUCLEOTIDE SEQUENCE [LARGE SCALE GENOMIC DNA]</scope>
    <source>
        <strain evidence="2 3">CWH03</strain>
    </source>
</reference>
<dbReference type="AlphaFoldDB" id="A0A6A0AS79"/>
<proteinExistence type="predicted"/>
<evidence type="ECO:0000313" key="3">
    <source>
        <dbReference type="Proteomes" id="UP000484988"/>
    </source>
</evidence>
<feature type="compositionally biased region" description="Basic and acidic residues" evidence="1">
    <location>
        <begin position="9"/>
        <end position="19"/>
    </location>
</feature>
<accession>A0A6A0AS79</accession>